<dbReference type="Gene3D" id="1.10.10.10">
    <property type="entry name" value="Winged helix-like DNA-binding domain superfamily/Winged helix DNA-binding domain"/>
    <property type="match status" value="1"/>
</dbReference>
<dbReference type="Pfam" id="PF12802">
    <property type="entry name" value="MarR_2"/>
    <property type="match status" value="1"/>
</dbReference>
<evidence type="ECO:0000313" key="3">
    <source>
        <dbReference type="Proteomes" id="UP000653127"/>
    </source>
</evidence>
<comment type="caution">
    <text evidence="2">The sequence shown here is derived from an EMBL/GenBank/DDBJ whole genome shotgun (WGS) entry which is preliminary data.</text>
</comment>
<dbReference type="InterPro" id="IPR036390">
    <property type="entry name" value="WH_DNA-bd_sf"/>
</dbReference>
<dbReference type="RefSeq" id="WP_249283082.1">
    <property type="nucleotide sequence ID" value="NZ_JACRST010000012.1"/>
</dbReference>
<proteinExistence type="predicted"/>
<gene>
    <name evidence="2" type="ORF">H8711_08705</name>
</gene>
<dbReference type="InterPro" id="IPR000835">
    <property type="entry name" value="HTH_MarR-typ"/>
</dbReference>
<name>A0A926I526_9FIRM</name>
<dbReference type="SUPFAM" id="SSF46785">
    <property type="entry name" value="Winged helix' DNA-binding domain"/>
    <property type="match status" value="1"/>
</dbReference>
<organism evidence="2 3">
    <name type="scientific">Ligaoa zhengdingensis</name>
    <dbReference type="NCBI Taxonomy" id="2763658"/>
    <lineage>
        <taxon>Bacteria</taxon>
        <taxon>Bacillati</taxon>
        <taxon>Bacillota</taxon>
        <taxon>Clostridia</taxon>
        <taxon>Eubacteriales</taxon>
        <taxon>Oscillospiraceae</taxon>
        <taxon>Ligaoa</taxon>
    </lineage>
</organism>
<dbReference type="GO" id="GO:0003700">
    <property type="term" value="F:DNA-binding transcription factor activity"/>
    <property type="evidence" value="ECO:0007669"/>
    <property type="project" value="InterPro"/>
</dbReference>
<reference evidence="2" key="1">
    <citation type="submission" date="2020-08" db="EMBL/GenBank/DDBJ databases">
        <title>Genome public.</title>
        <authorList>
            <person name="Liu C."/>
            <person name="Sun Q."/>
        </authorList>
    </citation>
    <scope>NUCLEOTIDE SEQUENCE</scope>
    <source>
        <strain evidence="2">NSJ-31</strain>
    </source>
</reference>
<dbReference type="AlphaFoldDB" id="A0A926I526"/>
<dbReference type="InterPro" id="IPR036388">
    <property type="entry name" value="WH-like_DNA-bd_sf"/>
</dbReference>
<accession>A0A926I526</accession>
<sequence>MNDMNKIIEQRIIYTHLYNQYEGIYQKIAQNAGMAEIPYRVLYALCEDGKKWSQIDICREWNYAKQSVNTAISKLVKQGYVVLMQDKSMPRNHKIIVLTEQGQEFCNRWVRPVIDADNQAFAAMSEQERKMCIAIRKKHYEFVKNSLKDLLELSEEENTGE</sequence>
<feature type="domain" description="HTH marR-type" evidence="1">
    <location>
        <begin position="37"/>
        <end position="83"/>
    </location>
</feature>
<evidence type="ECO:0000259" key="1">
    <source>
        <dbReference type="Pfam" id="PF12802"/>
    </source>
</evidence>
<dbReference type="EMBL" id="JACRST010000012">
    <property type="protein sequence ID" value="MBC8547010.1"/>
    <property type="molecule type" value="Genomic_DNA"/>
</dbReference>
<dbReference type="Proteomes" id="UP000653127">
    <property type="component" value="Unassembled WGS sequence"/>
</dbReference>
<protein>
    <submittedName>
        <fullName evidence="2">MarR family transcriptional regulator</fullName>
    </submittedName>
</protein>
<evidence type="ECO:0000313" key="2">
    <source>
        <dbReference type="EMBL" id="MBC8547010.1"/>
    </source>
</evidence>
<keyword evidence="3" id="KW-1185">Reference proteome</keyword>